<dbReference type="PANTHER" id="PTHR35767">
    <property type="entry name" value="HAPLESS PROTEIN"/>
    <property type="match status" value="1"/>
</dbReference>
<dbReference type="STRING" id="74649.A0A2P6QVE3"/>
<gene>
    <name evidence="2" type="ORF">RchiOBHm_Chr4g0410661</name>
</gene>
<dbReference type="AlphaFoldDB" id="A0A2P6QVE3"/>
<evidence type="ECO:0000313" key="2">
    <source>
        <dbReference type="EMBL" id="PRQ38155.1"/>
    </source>
</evidence>
<proteinExistence type="predicted"/>
<evidence type="ECO:0000313" key="3">
    <source>
        <dbReference type="Proteomes" id="UP000238479"/>
    </source>
</evidence>
<dbReference type="Gramene" id="PRQ38155">
    <property type="protein sequence ID" value="PRQ38155"/>
    <property type="gene ID" value="RchiOBHm_Chr4g0410661"/>
</dbReference>
<keyword evidence="3" id="KW-1185">Reference proteome</keyword>
<accession>A0A2P6QVE3</accession>
<protein>
    <submittedName>
        <fullName evidence="2">Uncharacterized protein</fullName>
    </submittedName>
</protein>
<organism evidence="2 3">
    <name type="scientific">Rosa chinensis</name>
    <name type="common">China rose</name>
    <dbReference type="NCBI Taxonomy" id="74649"/>
    <lineage>
        <taxon>Eukaryota</taxon>
        <taxon>Viridiplantae</taxon>
        <taxon>Streptophyta</taxon>
        <taxon>Embryophyta</taxon>
        <taxon>Tracheophyta</taxon>
        <taxon>Spermatophyta</taxon>
        <taxon>Magnoliopsida</taxon>
        <taxon>eudicotyledons</taxon>
        <taxon>Gunneridae</taxon>
        <taxon>Pentapetalae</taxon>
        <taxon>rosids</taxon>
        <taxon>fabids</taxon>
        <taxon>Rosales</taxon>
        <taxon>Rosaceae</taxon>
        <taxon>Rosoideae</taxon>
        <taxon>Rosoideae incertae sedis</taxon>
        <taxon>Rosa</taxon>
    </lineage>
</organism>
<comment type="caution">
    <text evidence="2">The sequence shown here is derived from an EMBL/GenBank/DDBJ whole genome shotgun (WGS) entry which is preliminary data.</text>
</comment>
<dbReference type="OrthoDB" id="1929441at2759"/>
<dbReference type="OMA" id="NWPFHEK"/>
<feature type="region of interest" description="Disordered" evidence="1">
    <location>
        <begin position="1"/>
        <end position="34"/>
    </location>
</feature>
<reference evidence="2 3" key="1">
    <citation type="journal article" date="2018" name="Nat. Genet.">
        <title>The Rosa genome provides new insights in the design of modern roses.</title>
        <authorList>
            <person name="Bendahmane M."/>
        </authorList>
    </citation>
    <scope>NUCLEOTIDE SEQUENCE [LARGE SCALE GENOMIC DNA]</scope>
    <source>
        <strain evidence="3">cv. Old Blush</strain>
    </source>
</reference>
<dbReference type="PANTHER" id="PTHR35767:SF11">
    <property type="match status" value="1"/>
</dbReference>
<dbReference type="EMBL" id="PDCK01000042">
    <property type="protein sequence ID" value="PRQ38155.1"/>
    <property type="molecule type" value="Genomic_DNA"/>
</dbReference>
<sequence>MPSQQKNPPGDSQPLPPQPQLASNHSHAQPDKPPFSIRQHVLACRQRDVISNWPFPKKYLDMCLSRGIKEVLPPLESHKSALQSIRGVVSLNCAQQERKDDHLFRNKSLDTVVQENECECVLNTEPSISEFSIQYCPSSPLNRSQETNLSHEVASSSIFICSTDQPSATIPSSQNKNSFSPHVASSSSVVVSTDQPSTSIQTTTTLTSIRKLSRKERRRNGKQKKRTMADILDVAKPCTAEDLLRIKRLCCVSSNPLELGGEGTKCIIDDENNCESDLTKDYSSEKLERDCEAANLSMRSRQRLVVKFNLSGRESNVQSKI</sequence>
<name>A0A2P6QVE3_ROSCH</name>
<evidence type="ECO:0000256" key="1">
    <source>
        <dbReference type="SAM" id="MobiDB-lite"/>
    </source>
</evidence>
<dbReference type="Proteomes" id="UP000238479">
    <property type="component" value="Chromosome 4"/>
</dbReference>